<dbReference type="GO" id="GO:0004852">
    <property type="term" value="F:uroporphyrinogen-III synthase activity"/>
    <property type="evidence" value="ECO:0007669"/>
    <property type="project" value="UniProtKB-UniRule"/>
</dbReference>
<evidence type="ECO:0000256" key="1">
    <source>
        <dbReference type="ARBA" id="ARBA00004772"/>
    </source>
</evidence>
<evidence type="ECO:0000256" key="6">
    <source>
        <dbReference type="ARBA" id="ARBA00037589"/>
    </source>
</evidence>
<dbReference type="AlphaFoldDB" id="A0A193LBT1"/>
<protein>
    <recommendedName>
        <fullName evidence="7 9">Uroporphyrinogen-III synthase</fullName>
        <ecNumber evidence="3 9">4.2.1.75</ecNumber>
    </recommendedName>
</protein>
<comment type="pathway">
    <text evidence="1 9">Porphyrin-containing compound metabolism; protoporphyrin-IX biosynthesis; coproporphyrinogen-III from 5-aminolevulinate: step 3/4.</text>
</comment>
<dbReference type="GO" id="GO:0006780">
    <property type="term" value="P:uroporphyrinogen III biosynthetic process"/>
    <property type="evidence" value="ECO:0007669"/>
    <property type="project" value="UniProtKB-UniRule"/>
</dbReference>
<name>A0A193LBT1_9GAMM</name>
<dbReference type="SUPFAM" id="SSF69618">
    <property type="entry name" value="HemD-like"/>
    <property type="match status" value="1"/>
</dbReference>
<dbReference type="InterPro" id="IPR039793">
    <property type="entry name" value="UROS/Hem4"/>
</dbReference>
<dbReference type="InterPro" id="IPR036108">
    <property type="entry name" value="4pyrrol_syn_uPrphyn_synt_sf"/>
</dbReference>
<evidence type="ECO:0000256" key="7">
    <source>
        <dbReference type="ARBA" id="ARBA00040167"/>
    </source>
</evidence>
<dbReference type="PANTHER" id="PTHR38042">
    <property type="entry name" value="UROPORPHYRINOGEN-III SYNTHASE, CHLOROPLASTIC"/>
    <property type="match status" value="1"/>
</dbReference>
<evidence type="ECO:0000256" key="5">
    <source>
        <dbReference type="ARBA" id="ARBA00023244"/>
    </source>
</evidence>
<dbReference type="InterPro" id="IPR003754">
    <property type="entry name" value="4pyrrol_synth_uPrphyn_synth"/>
</dbReference>
<dbReference type="PANTHER" id="PTHR38042:SF1">
    <property type="entry name" value="UROPORPHYRINOGEN-III SYNTHASE, CHLOROPLASTIC"/>
    <property type="match status" value="1"/>
</dbReference>
<proteinExistence type="inferred from homology"/>
<evidence type="ECO:0000256" key="2">
    <source>
        <dbReference type="ARBA" id="ARBA00008133"/>
    </source>
</evidence>
<sequence length="261" mass="27706">MNRTALAGAGVLQTRPRHQSADIIACIEKAGGRAFNIPVIDIVARPRAAIAAEMDSLATPDILIFVSRNAVDHGLFLAPGHARLGAIGKATADAIVAAGRRADILPENGFDSEALLAEADLQAVSGKRILIVRGDGGRGLLGQTLRARGATVDYICVYERRPHPISTQEQEMLANACRQGDIHYLLAMSVASLDNLLDLLPADCSGPGTGVRLVTPSDRVIMAAEKRLPGMRALLATHPRAEDMVAAMIADWQQQADPTNE</sequence>
<evidence type="ECO:0000259" key="10">
    <source>
        <dbReference type="Pfam" id="PF02602"/>
    </source>
</evidence>
<evidence type="ECO:0000313" key="12">
    <source>
        <dbReference type="Proteomes" id="UP000092695"/>
    </source>
</evidence>
<dbReference type="UniPathway" id="UPA00251">
    <property type="reaction ID" value="UER00320"/>
</dbReference>
<comment type="similarity">
    <text evidence="2 9">Belongs to the uroporphyrinogen-III synthase family.</text>
</comment>
<reference evidence="11 12" key="1">
    <citation type="submission" date="2016-06" db="EMBL/GenBank/DDBJ databases">
        <title>Complete genome sequence of a deep-branching marine Gamma Proteobacterium Woeseia oceani type strain XK5.</title>
        <authorList>
            <person name="Mu D."/>
            <person name="Du Z."/>
        </authorList>
    </citation>
    <scope>NUCLEOTIDE SEQUENCE [LARGE SCALE GENOMIC DNA]</scope>
    <source>
        <strain evidence="11 12">XK5</strain>
    </source>
</reference>
<dbReference type="STRING" id="1548547.BA177_00865"/>
<dbReference type="Gene3D" id="3.40.50.10090">
    <property type="match status" value="2"/>
</dbReference>
<comment type="function">
    <text evidence="6 9">Catalyzes cyclization of the linear tetrapyrrole, hydroxymethylbilane, to the macrocyclic uroporphyrinogen III.</text>
</comment>
<evidence type="ECO:0000313" key="11">
    <source>
        <dbReference type="EMBL" id="ANO49962.1"/>
    </source>
</evidence>
<dbReference type="GO" id="GO:0006782">
    <property type="term" value="P:protoporphyrinogen IX biosynthetic process"/>
    <property type="evidence" value="ECO:0007669"/>
    <property type="project" value="UniProtKB-UniRule"/>
</dbReference>
<keyword evidence="5 9" id="KW-0627">Porphyrin biosynthesis</keyword>
<dbReference type="CDD" id="cd06578">
    <property type="entry name" value="HemD"/>
    <property type="match status" value="1"/>
</dbReference>
<feature type="domain" description="Tetrapyrrole biosynthesis uroporphyrinogen III synthase" evidence="10">
    <location>
        <begin position="25"/>
        <end position="246"/>
    </location>
</feature>
<dbReference type="KEGG" id="woc:BA177_00865"/>
<gene>
    <name evidence="11" type="ORF">BA177_00865</name>
</gene>
<dbReference type="Pfam" id="PF02602">
    <property type="entry name" value="HEM4"/>
    <property type="match status" value="1"/>
</dbReference>
<dbReference type="Proteomes" id="UP000092695">
    <property type="component" value="Chromosome"/>
</dbReference>
<dbReference type="EMBL" id="CP016268">
    <property type="protein sequence ID" value="ANO49962.1"/>
    <property type="molecule type" value="Genomic_DNA"/>
</dbReference>
<dbReference type="EC" id="4.2.1.75" evidence="3 9"/>
<evidence type="ECO:0000256" key="9">
    <source>
        <dbReference type="RuleBase" id="RU366031"/>
    </source>
</evidence>
<organism evidence="11 12">
    <name type="scientific">Woeseia oceani</name>
    <dbReference type="NCBI Taxonomy" id="1548547"/>
    <lineage>
        <taxon>Bacteria</taxon>
        <taxon>Pseudomonadati</taxon>
        <taxon>Pseudomonadota</taxon>
        <taxon>Gammaproteobacteria</taxon>
        <taxon>Woeseiales</taxon>
        <taxon>Woeseiaceae</taxon>
        <taxon>Woeseia</taxon>
    </lineage>
</organism>
<dbReference type="RefSeq" id="WP_068611899.1">
    <property type="nucleotide sequence ID" value="NZ_CP016268.1"/>
</dbReference>
<comment type="catalytic activity">
    <reaction evidence="8 9">
        <text>hydroxymethylbilane = uroporphyrinogen III + H2O</text>
        <dbReference type="Rhea" id="RHEA:18965"/>
        <dbReference type="ChEBI" id="CHEBI:15377"/>
        <dbReference type="ChEBI" id="CHEBI:57308"/>
        <dbReference type="ChEBI" id="CHEBI:57845"/>
        <dbReference type="EC" id="4.2.1.75"/>
    </reaction>
</comment>
<evidence type="ECO:0000256" key="3">
    <source>
        <dbReference type="ARBA" id="ARBA00013109"/>
    </source>
</evidence>
<evidence type="ECO:0000256" key="8">
    <source>
        <dbReference type="ARBA" id="ARBA00048617"/>
    </source>
</evidence>
<keyword evidence="12" id="KW-1185">Reference proteome</keyword>
<evidence type="ECO:0000256" key="4">
    <source>
        <dbReference type="ARBA" id="ARBA00023239"/>
    </source>
</evidence>
<keyword evidence="4 9" id="KW-0456">Lyase</keyword>
<accession>A0A193LBT1</accession>